<proteinExistence type="predicted"/>
<dbReference type="Proteomes" id="UP000184050">
    <property type="component" value="Unassembled WGS sequence"/>
</dbReference>
<keyword evidence="4" id="KW-1185">Reference proteome</keyword>
<evidence type="ECO:0000313" key="3">
    <source>
        <dbReference type="EMBL" id="SHJ85980.1"/>
    </source>
</evidence>
<accession>A0A1M6MRH1</accession>
<evidence type="ECO:0000256" key="1">
    <source>
        <dbReference type="SAM" id="MobiDB-lite"/>
    </source>
</evidence>
<dbReference type="Pfam" id="PF03432">
    <property type="entry name" value="Relaxase"/>
    <property type="match status" value="1"/>
</dbReference>
<dbReference type="AlphaFoldDB" id="A0A1M6MRH1"/>
<organism evidence="3 4">
    <name type="scientific">Tangfeifania diversioriginum</name>
    <dbReference type="NCBI Taxonomy" id="1168035"/>
    <lineage>
        <taxon>Bacteria</taxon>
        <taxon>Pseudomonadati</taxon>
        <taxon>Bacteroidota</taxon>
        <taxon>Bacteroidia</taxon>
        <taxon>Marinilabiliales</taxon>
        <taxon>Prolixibacteraceae</taxon>
        <taxon>Tangfeifania</taxon>
    </lineage>
</organism>
<dbReference type="EMBL" id="FQZE01000035">
    <property type="protein sequence ID" value="SHJ85980.1"/>
    <property type="molecule type" value="Genomic_DNA"/>
</dbReference>
<reference evidence="3 4" key="1">
    <citation type="submission" date="2016-11" db="EMBL/GenBank/DDBJ databases">
        <authorList>
            <person name="Jaros S."/>
            <person name="Januszkiewicz K."/>
            <person name="Wedrychowicz H."/>
        </authorList>
    </citation>
    <scope>NUCLEOTIDE SEQUENCE [LARGE SCALE GENOMIC DNA]</scope>
    <source>
        <strain evidence="3 4">DSM 27063</strain>
    </source>
</reference>
<protein>
    <submittedName>
        <fullName evidence="3">Relaxase/Mobilisation nuclease domain-containing protein</fullName>
    </submittedName>
</protein>
<sequence>MVAKINIGSSLFGALSYNQEKVDAGEAKVLCSNKVLLPTDKSLTLAFCMRSFENHLPKDIKTEKHVVHISLNPHPDDNLSDEQLSAIAQEYLDKMGYGNQPFVVYKHEDIDRHHIHIVSLRVDENGKKINDKFEYRRSKEITRELEQKYGLHPADKQSRCKTPQLPKVDYKNGNIKKQIANLTKELAGSYRFQSIGEYKTLLSLYNIGLEEVKGEFEGKPHHGIVYFALDKKGRKKGLPVKASLIGKQVGAENLKKRCGYNAQNIKKNKLTEATRTIIDSAMAISKTRGQFTQQLQKHGIDLVFRENQGGRIYGVTFIDHNQHTALNGSRYGKAFSANALNEKFGQDTTKNTPGENSEIRDNEKEPANGIFSFIDFTGQGENYEEEAFIRKMKRKRKRK</sequence>
<name>A0A1M6MRH1_9BACT</name>
<gene>
    <name evidence="3" type="ORF">SAMN05444280_13519</name>
</gene>
<feature type="region of interest" description="Disordered" evidence="1">
    <location>
        <begin position="343"/>
        <end position="367"/>
    </location>
</feature>
<dbReference type="OrthoDB" id="915634at2"/>
<feature type="compositionally biased region" description="Basic and acidic residues" evidence="1">
    <location>
        <begin position="357"/>
        <end position="366"/>
    </location>
</feature>
<feature type="compositionally biased region" description="Polar residues" evidence="1">
    <location>
        <begin position="346"/>
        <end position="355"/>
    </location>
</feature>
<dbReference type="STRING" id="1168035.SAMN05444280_13519"/>
<evidence type="ECO:0000313" key="4">
    <source>
        <dbReference type="Proteomes" id="UP000184050"/>
    </source>
</evidence>
<dbReference type="RefSeq" id="WP_073172754.1">
    <property type="nucleotide sequence ID" value="NZ_FQZE01000035.1"/>
</dbReference>
<dbReference type="InterPro" id="IPR005094">
    <property type="entry name" value="Endonuclease_MobA/VirD2"/>
</dbReference>
<dbReference type="NCBIfam" id="NF041325">
    <property type="entry name" value="Bacteroid_MobB"/>
    <property type="match status" value="1"/>
</dbReference>
<evidence type="ECO:0000259" key="2">
    <source>
        <dbReference type="Pfam" id="PF03432"/>
    </source>
</evidence>
<feature type="domain" description="MobA/VirD2-like nuclease" evidence="2">
    <location>
        <begin position="17"/>
        <end position="151"/>
    </location>
</feature>